<dbReference type="EMBL" id="JABFED010000006">
    <property type="protein sequence ID" value="MBA1837981.1"/>
    <property type="molecule type" value="Genomic_DNA"/>
</dbReference>
<sequence>MTDLQLFNVPEKLVRALEAQAQRRNTSVSDVAVDELTFALNRRERSAALARLASLPRVSPKGESIADAVRAERDARA</sequence>
<feature type="region of interest" description="Disordered" evidence="1">
    <location>
        <begin position="57"/>
        <end position="77"/>
    </location>
</feature>
<accession>A0A7H0K9J6</accession>
<dbReference type="InterPro" id="IPR010985">
    <property type="entry name" value="Ribbon_hlx_hlx"/>
</dbReference>
<dbReference type="Proteomes" id="UP000577408">
    <property type="component" value="Unassembled WGS sequence"/>
</dbReference>
<comment type="caution">
    <text evidence="3">The sequence shown here is derived from an EMBL/GenBank/DDBJ whole genome shotgun (WGS) entry which is preliminary data.</text>
</comment>
<dbReference type="AlphaFoldDB" id="A0A7H0K9J6"/>
<evidence type="ECO:0000256" key="1">
    <source>
        <dbReference type="SAM" id="MobiDB-lite"/>
    </source>
</evidence>
<evidence type="ECO:0000313" key="3">
    <source>
        <dbReference type="EMBL" id="MBA1837981.1"/>
    </source>
</evidence>
<dbReference type="RefSeq" id="WP_181192670.1">
    <property type="nucleotide sequence ID" value="NZ_JABFED010000006.1"/>
</dbReference>
<dbReference type="GO" id="GO:0006355">
    <property type="term" value="P:regulation of DNA-templated transcription"/>
    <property type="evidence" value="ECO:0007669"/>
    <property type="project" value="InterPro"/>
</dbReference>
<protein>
    <recommendedName>
        <fullName evidence="6">Antitoxin</fullName>
    </recommendedName>
</protein>
<name>A0A7H0K9J6_9CORY</name>
<reference evidence="4 5" key="1">
    <citation type="submission" date="2020-05" db="EMBL/GenBank/DDBJ databases">
        <title>Descriptions of Corynebacterium xxxx sp. nov., Corynebacterium yyyy sp. nov. and Corynebacterium zzzz sp. nov.</title>
        <authorList>
            <person name="Zhang G."/>
        </authorList>
    </citation>
    <scope>NUCLEOTIDE SEQUENCE [LARGE SCALE GENOMIC DNA]</scope>
    <source>
        <strain evidence="3">Zg-913</strain>
        <strain evidence="4">zg-913</strain>
        <strain evidence="5">zg-915</strain>
        <strain evidence="2">Zg-915</strain>
    </source>
</reference>
<evidence type="ECO:0000313" key="2">
    <source>
        <dbReference type="EMBL" id="MBA1835321.1"/>
    </source>
</evidence>
<proteinExistence type="predicted"/>
<keyword evidence="4" id="KW-1185">Reference proteome</keyword>
<evidence type="ECO:0000313" key="5">
    <source>
        <dbReference type="Proteomes" id="UP000581408"/>
    </source>
</evidence>
<accession>A0A838CJE0</accession>
<dbReference type="Proteomes" id="UP000581408">
    <property type="component" value="Unassembled WGS sequence"/>
</dbReference>
<gene>
    <name evidence="3" type="ORF">HMA55_08795</name>
    <name evidence="2" type="ORF">HMC16_06225</name>
</gene>
<dbReference type="SUPFAM" id="SSF47598">
    <property type="entry name" value="Ribbon-helix-helix"/>
    <property type="match status" value="1"/>
</dbReference>
<organism evidence="3 4">
    <name type="scientific">Corynebacterium wankanglinii</name>
    <dbReference type="NCBI Taxonomy" id="2735136"/>
    <lineage>
        <taxon>Bacteria</taxon>
        <taxon>Bacillati</taxon>
        <taxon>Actinomycetota</taxon>
        <taxon>Actinomycetes</taxon>
        <taxon>Mycobacteriales</taxon>
        <taxon>Corynebacteriaceae</taxon>
        <taxon>Corynebacterium</taxon>
    </lineage>
</organism>
<dbReference type="EMBL" id="JABFEE010000005">
    <property type="protein sequence ID" value="MBA1835321.1"/>
    <property type="molecule type" value="Genomic_DNA"/>
</dbReference>
<evidence type="ECO:0008006" key="6">
    <source>
        <dbReference type="Google" id="ProtNLM"/>
    </source>
</evidence>
<evidence type="ECO:0000313" key="4">
    <source>
        <dbReference type="Proteomes" id="UP000577408"/>
    </source>
</evidence>